<accession>A0ABX9Y6R1</accession>
<dbReference type="RefSeq" id="WP_069089718.1">
    <property type="nucleotide sequence ID" value="NZ_QGTA01000198.1"/>
</dbReference>
<protein>
    <submittedName>
        <fullName evidence="1">DUF4926 domain-containing protein</fullName>
    </submittedName>
</protein>
<evidence type="ECO:0000313" key="2">
    <source>
        <dbReference type="Proteomes" id="UP000274694"/>
    </source>
</evidence>
<gene>
    <name evidence="1" type="ORF">DLJ60_16075</name>
</gene>
<proteinExistence type="predicted"/>
<dbReference type="EMBL" id="QGTA01000198">
    <property type="protein sequence ID" value="RQW91946.1"/>
    <property type="molecule type" value="Genomic_DNA"/>
</dbReference>
<keyword evidence="2" id="KW-1185">Reference proteome</keyword>
<comment type="caution">
    <text evidence="1">The sequence shown here is derived from an EMBL/GenBank/DDBJ whole genome shotgun (WGS) entry which is preliminary data.</text>
</comment>
<sequence>MALRLHDVVEINEVLPEEKLPAGAVGTIVHVYRRHDRAYEVEFADENGRMVSSVALTADKLSEIPT</sequence>
<dbReference type="Proteomes" id="UP000274694">
    <property type="component" value="Unassembled WGS sequence"/>
</dbReference>
<dbReference type="Pfam" id="PF16277">
    <property type="entry name" value="DUF4926"/>
    <property type="match status" value="1"/>
</dbReference>
<organism evidence="1 2">
    <name type="scientific">Micromonospora chalcea</name>
    <dbReference type="NCBI Taxonomy" id="1874"/>
    <lineage>
        <taxon>Bacteria</taxon>
        <taxon>Bacillati</taxon>
        <taxon>Actinomycetota</taxon>
        <taxon>Actinomycetes</taxon>
        <taxon>Micromonosporales</taxon>
        <taxon>Micromonosporaceae</taxon>
        <taxon>Micromonospora</taxon>
    </lineage>
</organism>
<name>A0ABX9Y6R1_MICCH</name>
<dbReference type="InterPro" id="IPR032568">
    <property type="entry name" value="DUF4926"/>
</dbReference>
<reference evidence="1 2" key="1">
    <citation type="submission" date="2018-05" db="EMBL/GenBank/DDBJ databases">
        <title>Micromonospora from Atacama Desert.</title>
        <authorList>
            <person name="Carro L."/>
            <person name="Goodfellow M."/>
            <person name="Klenk H.-P."/>
        </authorList>
    </citation>
    <scope>NUCLEOTIDE SEQUENCE [LARGE SCALE GENOMIC DNA]</scope>
    <source>
        <strain evidence="1 2">LB41</strain>
    </source>
</reference>
<evidence type="ECO:0000313" key="1">
    <source>
        <dbReference type="EMBL" id="RQW91946.1"/>
    </source>
</evidence>